<dbReference type="GO" id="GO:0005759">
    <property type="term" value="C:mitochondrial matrix"/>
    <property type="evidence" value="ECO:0007669"/>
    <property type="project" value="UniProtKB-SubCell"/>
</dbReference>
<comment type="subcellular location">
    <subcellularLocation>
        <location evidence="1 4">Mitochondrion matrix</location>
    </subcellularLocation>
</comment>
<sequence length="294" mass="33115">MSAQRFIVRALRPMPSMQQLSSISRSFSTTALRSIDSKDRAHPNASEHRDNQAKKSPNQFVPNTTSTMTKDYPNVGKKPAPPEMLNSVDPNYRPSDPYPGKIEHFTGGRQESGGQKPELGVGEMEGITFKVEPLKRVGEDTTTKRARLLYQSRKRGILESDLLLSTFADVYLRKMTLEQLQEYDRFLDENDWDIYYWATQDPPEVTGANPPAEDTQTETWKQTGAKSGEWAQTIGAFRAAYRPVPTRWEESEVLELLRQHVRDKSATGFESAKNKRTGGGGGLGRMPNVQVFNS</sequence>
<evidence type="ECO:0000313" key="7">
    <source>
        <dbReference type="Proteomes" id="UP001149165"/>
    </source>
</evidence>
<proteinExistence type="inferred from homology"/>
<dbReference type="FunFam" id="1.10.150.250:FF:000002">
    <property type="entry name" value="Succinate dehydrogenase assembly factor 2, mitochondrial"/>
    <property type="match status" value="1"/>
</dbReference>
<evidence type="ECO:0000256" key="5">
    <source>
        <dbReference type="SAM" id="MobiDB-lite"/>
    </source>
</evidence>
<evidence type="ECO:0000256" key="4">
    <source>
        <dbReference type="HAMAP-Rule" id="MF_03057"/>
    </source>
</evidence>
<dbReference type="Pfam" id="PF03937">
    <property type="entry name" value="Sdh5"/>
    <property type="match status" value="1"/>
</dbReference>
<reference evidence="6" key="2">
    <citation type="journal article" date="2023" name="IMA Fungus">
        <title>Comparative genomic study of the Penicillium genus elucidates a diverse pangenome and 15 lateral gene transfer events.</title>
        <authorList>
            <person name="Petersen C."/>
            <person name="Sorensen T."/>
            <person name="Nielsen M.R."/>
            <person name="Sondergaard T.E."/>
            <person name="Sorensen J.L."/>
            <person name="Fitzpatrick D.A."/>
            <person name="Frisvad J.C."/>
            <person name="Nielsen K.L."/>
        </authorList>
    </citation>
    <scope>NUCLEOTIDE SEQUENCE</scope>
    <source>
        <strain evidence="6">IBT 30069</strain>
    </source>
</reference>
<feature type="compositionally biased region" description="Polar residues" evidence="5">
    <location>
        <begin position="54"/>
        <end position="69"/>
    </location>
</feature>
<feature type="compositionally biased region" description="Polar residues" evidence="5">
    <location>
        <begin position="16"/>
        <end position="32"/>
    </location>
</feature>
<comment type="caution">
    <text evidence="6">The sequence shown here is derived from an EMBL/GenBank/DDBJ whole genome shotgun (WGS) entry which is preliminary data.</text>
</comment>
<keyword evidence="3 4" id="KW-0143">Chaperone</keyword>
<organism evidence="6 7">
    <name type="scientific">Penicillium angulare</name>
    <dbReference type="NCBI Taxonomy" id="116970"/>
    <lineage>
        <taxon>Eukaryota</taxon>
        <taxon>Fungi</taxon>
        <taxon>Dikarya</taxon>
        <taxon>Ascomycota</taxon>
        <taxon>Pezizomycotina</taxon>
        <taxon>Eurotiomycetes</taxon>
        <taxon>Eurotiomycetidae</taxon>
        <taxon>Eurotiales</taxon>
        <taxon>Aspergillaceae</taxon>
        <taxon>Penicillium</taxon>
    </lineage>
</organism>
<dbReference type="Proteomes" id="UP001149165">
    <property type="component" value="Unassembled WGS sequence"/>
</dbReference>
<evidence type="ECO:0000256" key="3">
    <source>
        <dbReference type="ARBA" id="ARBA00023186"/>
    </source>
</evidence>
<dbReference type="EMBL" id="JAPQKH010000003">
    <property type="protein sequence ID" value="KAJ5109172.1"/>
    <property type="molecule type" value="Genomic_DNA"/>
</dbReference>
<comment type="subunit">
    <text evidence="4">Interacts with the flavoprotein subunit within the SDH catalytic dimer.</text>
</comment>
<evidence type="ECO:0000256" key="2">
    <source>
        <dbReference type="ARBA" id="ARBA00023128"/>
    </source>
</evidence>
<comment type="similarity">
    <text evidence="4">Belongs to the SDHAF2 family.</text>
</comment>
<dbReference type="SUPFAM" id="SSF109910">
    <property type="entry name" value="YgfY-like"/>
    <property type="match status" value="1"/>
</dbReference>
<dbReference type="OrthoDB" id="284292at2759"/>
<dbReference type="PANTHER" id="PTHR12469:SF2">
    <property type="entry name" value="SUCCINATE DEHYDROGENASE ASSEMBLY FACTOR 2, MITOCHONDRIAL"/>
    <property type="match status" value="1"/>
</dbReference>
<reference evidence="6" key="1">
    <citation type="submission" date="2022-11" db="EMBL/GenBank/DDBJ databases">
        <authorList>
            <person name="Petersen C."/>
        </authorList>
    </citation>
    <scope>NUCLEOTIDE SEQUENCE</scope>
    <source>
        <strain evidence="6">IBT 30069</strain>
    </source>
</reference>
<evidence type="ECO:0000256" key="1">
    <source>
        <dbReference type="ARBA" id="ARBA00004305"/>
    </source>
</evidence>
<gene>
    <name evidence="6" type="ORF">N7456_005847</name>
</gene>
<dbReference type="Gene3D" id="1.10.150.250">
    <property type="entry name" value="Flavinator of succinate dehydrogenase"/>
    <property type="match status" value="1"/>
</dbReference>
<comment type="function">
    <text evidence="4">Plays an essential role in the assembly of succinate dehydrogenase (SDH), an enzyme complex (also referred to as respiratory complex II) that is a component of both the tricarboxylic acid (TCA) cycle and the mitochondrial electron transport chain, and which couples the oxidation of succinate to fumarate with the reduction of ubiquinone (coenzyme Q) to ubiquinol. Required for flavinylation (covalent attachment of FAD) of the flavoprotein subunit of the SDH catalytic dimer.</text>
</comment>
<evidence type="ECO:0000313" key="6">
    <source>
        <dbReference type="EMBL" id="KAJ5109172.1"/>
    </source>
</evidence>
<dbReference type="GO" id="GO:0034553">
    <property type="term" value="P:mitochondrial respiratory chain complex II assembly"/>
    <property type="evidence" value="ECO:0007669"/>
    <property type="project" value="TreeGrafter"/>
</dbReference>
<dbReference type="InterPro" id="IPR028882">
    <property type="entry name" value="SDHAF2"/>
</dbReference>
<name>A0A9W9KKX7_9EURO</name>
<keyword evidence="2 4" id="KW-0496">Mitochondrion</keyword>
<accession>A0A9W9KKX7</accession>
<feature type="region of interest" description="Disordered" evidence="5">
    <location>
        <begin position="14"/>
        <end position="85"/>
    </location>
</feature>
<dbReference type="GO" id="GO:0006121">
    <property type="term" value="P:mitochondrial electron transport, succinate to ubiquinone"/>
    <property type="evidence" value="ECO:0007669"/>
    <property type="project" value="UniProtKB-UniRule"/>
</dbReference>
<dbReference type="HAMAP" id="MF_03057">
    <property type="entry name" value="SDHAF2"/>
    <property type="match status" value="1"/>
</dbReference>
<dbReference type="AlphaFoldDB" id="A0A9W9KKX7"/>
<dbReference type="PANTHER" id="PTHR12469">
    <property type="entry name" value="PROTEIN EMI5 HOMOLOG, MITOCHONDRIAL"/>
    <property type="match status" value="1"/>
</dbReference>
<dbReference type="GO" id="GO:0006099">
    <property type="term" value="P:tricarboxylic acid cycle"/>
    <property type="evidence" value="ECO:0007669"/>
    <property type="project" value="TreeGrafter"/>
</dbReference>
<dbReference type="InterPro" id="IPR036714">
    <property type="entry name" value="SDH_sf"/>
</dbReference>
<protein>
    <recommendedName>
        <fullName evidence="4">Succinate dehydrogenase assembly factor 2, mitochondrial</fullName>
        <shortName evidence="4">SDH assembly factor 2</shortName>
        <shortName evidence="4">SDHAF2</shortName>
    </recommendedName>
</protein>
<keyword evidence="7" id="KW-1185">Reference proteome</keyword>
<feature type="compositionally biased region" description="Basic and acidic residues" evidence="5">
    <location>
        <begin position="35"/>
        <end position="53"/>
    </location>
</feature>
<dbReference type="InterPro" id="IPR005631">
    <property type="entry name" value="SDH"/>
</dbReference>
<feature type="region of interest" description="Disordered" evidence="5">
    <location>
        <begin position="267"/>
        <end position="294"/>
    </location>
</feature>